<dbReference type="Proteomes" id="UP000005953">
    <property type="component" value="Unassembled WGS sequence"/>
</dbReference>
<evidence type="ECO:0000313" key="3">
    <source>
        <dbReference type="EMBL" id="EAR10994.1"/>
    </source>
</evidence>
<dbReference type="InterPro" id="IPR007730">
    <property type="entry name" value="SPOR-like_dom"/>
</dbReference>
<dbReference type="EMBL" id="AAOE01000002">
    <property type="protein sequence ID" value="EAR10994.1"/>
    <property type="molecule type" value="Genomic_DNA"/>
</dbReference>
<sequence>MQSYYNLAHDPFGAIVDAMVFSGAGGRYETAETLRHLLAYSQQDSQLEGPAGSGKRMLAQQVIKMLDESWRVAWVDAADLDSPKALEKEIIGQLGLGLKVEDDTATLLKRINAVIAQRYADEESFLLVVQRADQARPEVEQLLDALRVQAEDADHRIRQLWLVENADAVSDEGDTDWYRHPLEPFTDADAEQYIRDRMIASGYVDDLPIPFTDIARLNQLSGGIPLQLNDMVRDYLISSTFRTTEKKQAFPLTHVIAGVAALTLVTVAFLYQTGESGDNQPVRQADSGSTETDRPLTSVEQRLADAVAQVEARQSGSESVTAEVEATEASTVSSDSTGSESEPSESVALPSSTEGSPTAEESRPTQNAEVPSLLDRGDDAQYTVQLIGVRDQAQLASLLAEFNSPLDVDIVETTYQGDPWFVLIYGQFDTRDEAQSAFEALPEGLFSGDPWIRSFQSLRSSL</sequence>
<feature type="domain" description="SPOR" evidence="2">
    <location>
        <begin position="376"/>
        <end position="454"/>
    </location>
</feature>
<dbReference type="PROSITE" id="PS51724">
    <property type="entry name" value="SPOR"/>
    <property type="match status" value="1"/>
</dbReference>
<feature type="compositionally biased region" description="Low complexity" evidence="1">
    <location>
        <begin position="317"/>
        <end position="346"/>
    </location>
</feature>
<dbReference type="InterPro" id="IPR036680">
    <property type="entry name" value="SPOR-like_sf"/>
</dbReference>
<dbReference type="GO" id="GO:0042834">
    <property type="term" value="F:peptidoglycan binding"/>
    <property type="evidence" value="ECO:0007669"/>
    <property type="project" value="InterPro"/>
</dbReference>
<evidence type="ECO:0000313" key="4">
    <source>
        <dbReference type="Proteomes" id="UP000005953"/>
    </source>
</evidence>
<dbReference type="STRING" id="314283.MED297_10801"/>
<feature type="region of interest" description="Disordered" evidence="1">
    <location>
        <begin position="275"/>
        <end position="297"/>
    </location>
</feature>
<evidence type="ECO:0000259" key="2">
    <source>
        <dbReference type="PROSITE" id="PS51724"/>
    </source>
</evidence>
<dbReference type="SUPFAM" id="SSF52540">
    <property type="entry name" value="P-loop containing nucleoside triphosphate hydrolases"/>
    <property type="match status" value="1"/>
</dbReference>
<gene>
    <name evidence="3" type="ORF">MED297_10801</name>
</gene>
<keyword evidence="4" id="KW-1185">Reference proteome</keyword>
<proteinExistence type="predicted"/>
<dbReference type="Pfam" id="PF05036">
    <property type="entry name" value="SPOR"/>
    <property type="match status" value="1"/>
</dbReference>
<dbReference type="AlphaFoldDB" id="A4BAN8"/>
<comment type="caution">
    <text evidence="3">The sequence shown here is derived from an EMBL/GenBank/DDBJ whole genome shotgun (WGS) entry which is preliminary data.</text>
</comment>
<accession>A4BAN8</accession>
<organism evidence="3 4">
    <name type="scientific">Reinekea blandensis MED297</name>
    <dbReference type="NCBI Taxonomy" id="314283"/>
    <lineage>
        <taxon>Bacteria</taxon>
        <taxon>Pseudomonadati</taxon>
        <taxon>Pseudomonadota</taxon>
        <taxon>Gammaproteobacteria</taxon>
        <taxon>Oceanospirillales</taxon>
        <taxon>Saccharospirillaceae</taxon>
        <taxon>Reinekea</taxon>
    </lineage>
</organism>
<dbReference type="InterPro" id="IPR027417">
    <property type="entry name" value="P-loop_NTPase"/>
</dbReference>
<dbReference type="Gene3D" id="3.30.70.1070">
    <property type="entry name" value="Sporulation related repeat"/>
    <property type="match status" value="1"/>
</dbReference>
<dbReference type="Gene3D" id="3.40.50.300">
    <property type="entry name" value="P-loop containing nucleotide triphosphate hydrolases"/>
    <property type="match status" value="1"/>
</dbReference>
<protein>
    <recommendedName>
        <fullName evidence="2">SPOR domain-containing protein</fullName>
    </recommendedName>
</protein>
<reference evidence="3 4" key="1">
    <citation type="submission" date="2006-02" db="EMBL/GenBank/DDBJ databases">
        <authorList>
            <person name="Pinhassi J."/>
            <person name="Pedros-Alio C."/>
            <person name="Ferriera S."/>
            <person name="Johnson J."/>
            <person name="Kravitz S."/>
            <person name="Halpern A."/>
            <person name="Remington K."/>
            <person name="Beeson K."/>
            <person name="Tran B."/>
            <person name="Rogers Y.-H."/>
            <person name="Friedman R."/>
            <person name="Venter J.C."/>
        </authorList>
    </citation>
    <scope>NUCLEOTIDE SEQUENCE [LARGE SCALE GENOMIC DNA]</scope>
    <source>
        <strain evidence="3 4">MED297</strain>
    </source>
</reference>
<evidence type="ECO:0000256" key="1">
    <source>
        <dbReference type="SAM" id="MobiDB-lite"/>
    </source>
</evidence>
<name>A4BAN8_9GAMM</name>
<feature type="compositionally biased region" description="Polar residues" evidence="1">
    <location>
        <begin position="275"/>
        <end position="290"/>
    </location>
</feature>
<dbReference type="HOGENOM" id="CLU_038922_0_0_6"/>
<feature type="region of interest" description="Disordered" evidence="1">
    <location>
        <begin position="310"/>
        <end position="376"/>
    </location>
</feature>